<dbReference type="PANTHER" id="PTHR47338:SF23">
    <property type="entry name" value="ZN(II)2CYS6 TRANSCRIPTION FACTOR (EUROFUNG)"/>
    <property type="match status" value="1"/>
</dbReference>
<feature type="compositionally biased region" description="Polar residues" evidence="6">
    <location>
        <begin position="128"/>
        <end position="144"/>
    </location>
</feature>
<name>A0A9P9D7G7_9PLEO</name>
<dbReference type="GO" id="GO:0000981">
    <property type="term" value="F:DNA-binding transcription factor activity, RNA polymerase II-specific"/>
    <property type="evidence" value="ECO:0007669"/>
    <property type="project" value="InterPro"/>
</dbReference>
<dbReference type="CDD" id="cd12148">
    <property type="entry name" value="fungal_TF_MHR"/>
    <property type="match status" value="1"/>
</dbReference>
<comment type="subcellular location">
    <subcellularLocation>
        <location evidence="1">Nucleus</location>
    </subcellularLocation>
</comment>
<dbReference type="Pfam" id="PF04082">
    <property type="entry name" value="Fungal_trans"/>
    <property type="match status" value="1"/>
</dbReference>
<gene>
    <name evidence="8" type="ORF">B0J11DRAFT_123980</name>
</gene>
<reference evidence="8" key="1">
    <citation type="journal article" date="2021" name="Nat. Commun.">
        <title>Genetic determinants of endophytism in the Arabidopsis root mycobiome.</title>
        <authorList>
            <person name="Mesny F."/>
            <person name="Miyauchi S."/>
            <person name="Thiergart T."/>
            <person name="Pickel B."/>
            <person name="Atanasova L."/>
            <person name="Karlsson M."/>
            <person name="Huettel B."/>
            <person name="Barry K.W."/>
            <person name="Haridas S."/>
            <person name="Chen C."/>
            <person name="Bauer D."/>
            <person name="Andreopoulos W."/>
            <person name="Pangilinan J."/>
            <person name="LaButti K."/>
            <person name="Riley R."/>
            <person name="Lipzen A."/>
            <person name="Clum A."/>
            <person name="Drula E."/>
            <person name="Henrissat B."/>
            <person name="Kohler A."/>
            <person name="Grigoriev I.V."/>
            <person name="Martin F.M."/>
            <person name="Hacquard S."/>
        </authorList>
    </citation>
    <scope>NUCLEOTIDE SEQUENCE</scope>
    <source>
        <strain evidence="8">MPI-CAGE-CH-0243</strain>
    </source>
</reference>
<dbReference type="SMART" id="SM00906">
    <property type="entry name" value="Fungal_trans"/>
    <property type="match status" value="1"/>
</dbReference>
<dbReference type="GO" id="GO:0006351">
    <property type="term" value="P:DNA-templated transcription"/>
    <property type="evidence" value="ECO:0007669"/>
    <property type="project" value="InterPro"/>
</dbReference>
<feature type="domain" description="Zn(2)-C6 fungal-type" evidence="7">
    <location>
        <begin position="18"/>
        <end position="48"/>
    </location>
</feature>
<sequence length="825" mass="92763">MATDNSAEVPDVDVDLPSCDGCRRRKLRCSRAWPTCTHCRRLASECTYEYQRKKPGLKGGAVDALSRRVEALEKFVFDTSERVSSTSTIREASEHPVSSVTVTSNNTHELGGILSVLTKEIRHLNSSLSTPSARTAQLATSSPSVGHDPVQHEAHDWQSQHPRKRTRVNGHSYQIPSDNYNFDPHPLFSRPDFIEQLLDAYFGNVHPWIPILHETRFRSKLADRKYLDQSLIILHAILVSALRLVENNPLVPIVDIQDEVRKSRAFINFNAMSDLTVENLQALVIIAFTDIGQGETTKAWTIIGSLARTVQYLHLSVEDTNLVEPAALLSNLPSLHPPCDWIEEEERRRLFWNVFVLDRFCSITTGWNVSLTADDVCRRLPIDGGLWKRNQSALTPYLGIWDHSAAKIGHSITYLPSKYDEIERVSETNSFDRNSATNSTGDCRNNPAGSSDMSNIGAFAYYIESVESLSRINTYFIQQEIDFTNRQEVSSWLTRFKELDLRLVHWKMFLPQRWKSPNNNPASQVTSTAMDPNMTLAHITHNMSSILLHQRIGYPRDDLLHLNLPNACSADTCLVAANITTKYLGYAPARLVFAPHFAVCIFVSAKVLLVHSIHYKMDLALEFWILIEALEAMSSRWIGPVIQAGPDTIPFARSLAMQLRQLHSLCMKDPGNHSLAFFNHVSPRSGHNPRAISAPDGRTRRYREGENNTPHASAPLASGEPMNPVDAGALSDLLMANRTNPNLQTSEGLEYSNSSPYFPFGVDPQQSLSVRRNSQVPIMDTATDELSIISQGFMDRHFLEMNRIINFDDFMFNTDDTGFSGISSM</sequence>
<dbReference type="OrthoDB" id="3037908at2759"/>
<dbReference type="InterPro" id="IPR007219">
    <property type="entry name" value="XnlR_reg_dom"/>
</dbReference>
<evidence type="ECO:0000256" key="6">
    <source>
        <dbReference type="SAM" id="MobiDB-lite"/>
    </source>
</evidence>
<dbReference type="InterPro" id="IPR036864">
    <property type="entry name" value="Zn2-C6_fun-type_DNA-bd_sf"/>
</dbReference>
<feature type="compositionally biased region" description="Basic and acidic residues" evidence="6">
    <location>
        <begin position="697"/>
        <end position="706"/>
    </location>
</feature>
<evidence type="ECO:0000256" key="3">
    <source>
        <dbReference type="ARBA" id="ARBA00023015"/>
    </source>
</evidence>
<feature type="region of interest" description="Disordered" evidence="6">
    <location>
        <begin position="128"/>
        <end position="150"/>
    </location>
</feature>
<dbReference type="Gene3D" id="4.10.240.10">
    <property type="entry name" value="Zn(2)-C6 fungal-type DNA-binding domain"/>
    <property type="match status" value="1"/>
</dbReference>
<protein>
    <submittedName>
        <fullName evidence="8">Fungal-specific transcription factor domain-containing protein</fullName>
    </submittedName>
</protein>
<dbReference type="GO" id="GO:0003677">
    <property type="term" value="F:DNA binding"/>
    <property type="evidence" value="ECO:0007669"/>
    <property type="project" value="InterPro"/>
</dbReference>
<evidence type="ECO:0000256" key="5">
    <source>
        <dbReference type="ARBA" id="ARBA00023242"/>
    </source>
</evidence>
<dbReference type="Pfam" id="PF00172">
    <property type="entry name" value="Zn_clus"/>
    <property type="match status" value="1"/>
</dbReference>
<proteinExistence type="predicted"/>
<keyword evidence="9" id="KW-1185">Reference proteome</keyword>
<evidence type="ECO:0000259" key="7">
    <source>
        <dbReference type="PROSITE" id="PS50048"/>
    </source>
</evidence>
<accession>A0A9P9D7G7</accession>
<evidence type="ECO:0000313" key="9">
    <source>
        <dbReference type="Proteomes" id="UP000700596"/>
    </source>
</evidence>
<dbReference type="GO" id="GO:0008270">
    <property type="term" value="F:zinc ion binding"/>
    <property type="evidence" value="ECO:0007669"/>
    <property type="project" value="InterPro"/>
</dbReference>
<comment type="caution">
    <text evidence="8">The sequence shown here is derived from an EMBL/GenBank/DDBJ whole genome shotgun (WGS) entry which is preliminary data.</text>
</comment>
<dbReference type="GO" id="GO:0005634">
    <property type="term" value="C:nucleus"/>
    <property type="evidence" value="ECO:0007669"/>
    <property type="project" value="UniProtKB-SubCell"/>
</dbReference>
<organism evidence="8 9">
    <name type="scientific">Dendryphion nanum</name>
    <dbReference type="NCBI Taxonomy" id="256645"/>
    <lineage>
        <taxon>Eukaryota</taxon>
        <taxon>Fungi</taxon>
        <taxon>Dikarya</taxon>
        <taxon>Ascomycota</taxon>
        <taxon>Pezizomycotina</taxon>
        <taxon>Dothideomycetes</taxon>
        <taxon>Pleosporomycetidae</taxon>
        <taxon>Pleosporales</taxon>
        <taxon>Torulaceae</taxon>
        <taxon>Dendryphion</taxon>
    </lineage>
</organism>
<evidence type="ECO:0000256" key="1">
    <source>
        <dbReference type="ARBA" id="ARBA00004123"/>
    </source>
</evidence>
<keyword evidence="4" id="KW-0804">Transcription</keyword>
<evidence type="ECO:0000256" key="2">
    <source>
        <dbReference type="ARBA" id="ARBA00022723"/>
    </source>
</evidence>
<dbReference type="PANTHER" id="PTHR47338">
    <property type="entry name" value="ZN(II)2CYS6 TRANSCRIPTION FACTOR (EUROFUNG)-RELATED"/>
    <property type="match status" value="1"/>
</dbReference>
<keyword evidence="3" id="KW-0805">Transcription regulation</keyword>
<keyword evidence="2" id="KW-0479">Metal-binding</keyword>
<dbReference type="Proteomes" id="UP000700596">
    <property type="component" value="Unassembled WGS sequence"/>
</dbReference>
<dbReference type="AlphaFoldDB" id="A0A9P9D7G7"/>
<dbReference type="InterPro" id="IPR001138">
    <property type="entry name" value="Zn2Cys6_DnaBD"/>
</dbReference>
<dbReference type="PROSITE" id="PS50048">
    <property type="entry name" value="ZN2_CY6_FUNGAL_2"/>
    <property type="match status" value="1"/>
</dbReference>
<dbReference type="EMBL" id="JAGMWT010000016">
    <property type="protein sequence ID" value="KAH7115110.1"/>
    <property type="molecule type" value="Genomic_DNA"/>
</dbReference>
<dbReference type="PROSITE" id="PS00463">
    <property type="entry name" value="ZN2_CY6_FUNGAL_1"/>
    <property type="match status" value="1"/>
</dbReference>
<dbReference type="SMART" id="SM00066">
    <property type="entry name" value="GAL4"/>
    <property type="match status" value="1"/>
</dbReference>
<evidence type="ECO:0000313" key="8">
    <source>
        <dbReference type="EMBL" id="KAH7115110.1"/>
    </source>
</evidence>
<dbReference type="CDD" id="cd00067">
    <property type="entry name" value="GAL4"/>
    <property type="match status" value="1"/>
</dbReference>
<keyword evidence="5" id="KW-0539">Nucleus</keyword>
<feature type="region of interest" description="Disordered" evidence="6">
    <location>
        <begin position="685"/>
        <end position="722"/>
    </location>
</feature>
<evidence type="ECO:0000256" key="4">
    <source>
        <dbReference type="ARBA" id="ARBA00023163"/>
    </source>
</evidence>
<dbReference type="InterPro" id="IPR050815">
    <property type="entry name" value="TF_fung"/>
</dbReference>
<dbReference type="SUPFAM" id="SSF57701">
    <property type="entry name" value="Zn2/Cys6 DNA-binding domain"/>
    <property type="match status" value="1"/>
</dbReference>